<evidence type="ECO:0000313" key="2">
    <source>
        <dbReference type="EMBL" id="KAK0440039.1"/>
    </source>
</evidence>
<feature type="region of interest" description="Disordered" evidence="1">
    <location>
        <begin position="93"/>
        <end position="112"/>
    </location>
</feature>
<sequence length="212" mass="24384">MSHSQTQTQFEERNYNLLKRMQINAHANAETSSQGQAIPAGLDLGTICEALEGLRVSYELLDRRYSQEQEIAIETTSRCFLVVTSWDSQVQLSSPSMEGQSMVENESEKTRRRLLDSPAKDARRQLADMEAEIRQEKKPQAKNDEPLHICSDLKKDIIPDLSPVLAETYGRSECRHDCGGSTFKFWHYRTSCFDGNKREHHILNDEQDYELE</sequence>
<accession>A0AA39JCX8</accession>
<name>A0AA39JCX8_ARMTA</name>
<feature type="compositionally biased region" description="Polar residues" evidence="1">
    <location>
        <begin position="93"/>
        <end position="104"/>
    </location>
</feature>
<organism evidence="2 3">
    <name type="scientific">Armillaria tabescens</name>
    <name type="common">Ringless honey mushroom</name>
    <name type="synonym">Agaricus tabescens</name>
    <dbReference type="NCBI Taxonomy" id="1929756"/>
    <lineage>
        <taxon>Eukaryota</taxon>
        <taxon>Fungi</taxon>
        <taxon>Dikarya</taxon>
        <taxon>Basidiomycota</taxon>
        <taxon>Agaricomycotina</taxon>
        <taxon>Agaricomycetes</taxon>
        <taxon>Agaricomycetidae</taxon>
        <taxon>Agaricales</taxon>
        <taxon>Marasmiineae</taxon>
        <taxon>Physalacriaceae</taxon>
        <taxon>Desarmillaria</taxon>
    </lineage>
</organism>
<proteinExistence type="predicted"/>
<dbReference type="GeneID" id="85363473"/>
<comment type="caution">
    <text evidence="2">The sequence shown here is derived from an EMBL/GenBank/DDBJ whole genome shotgun (WGS) entry which is preliminary data.</text>
</comment>
<reference evidence="2" key="1">
    <citation type="submission" date="2023-06" db="EMBL/GenBank/DDBJ databases">
        <authorList>
            <consortium name="Lawrence Berkeley National Laboratory"/>
            <person name="Ahrendt S."/>
            <person name="Sahu N."/>
            <person name="Indic B."/>
            <person name="Wong-Bajracharya J."/>
            <person name="Merenyi Z."/>
            <person name="Ke H.-M."/>
            <person name="Monk M."/>
            <person name="Kocsube S."/>
            <person name="Drula E."/>
            <person name="Lipzen A."/>
            <person name="Balint B."/>
            <person name="Henrissat B."/>
            <person name="Andreopoulos B."/>
            <person name="Martin F.M."/>
            <person name="Harder C.B."/>
            <person name="Rigling D."/>
            <person name="Ford K.L."/>
            <person name="Foster G.D."/>
            <person name="Pangilinan J."/>
            <person name="Papanicolaou A."/>
            <person name="Barry K."/>
            <person name="LaButti K."/>
            <person name="Viragh M."/>
            <person name="Koriabine M."/>
            <person name="Yan M."/>
            <person name="Riley R."/>
            <person name="Champramary S."/>
            <person name="Plett K.L."/>
            <person name="Tsai I.J."/>
            <person name="Slot J."/>
            <person name="Sipos G."/>
            <person name="Plett J."/>
            <person name="Nagy L.G."/>
            <person name="Grigoriev I.V."/>
        </authorList>
    </citation>
    <scope>NUCLEOTIDE SEQUENCE</scope>
    <source>
        <strain evidence="2">CCBAS 213</strain>
    </source>
</reference>
<dbReference type="RefSeq" id="XP_060323488.1">
    <property type="nucleotide sequence ID" value="XM_060479925.1"/>
</dbReference>
<dbReference type="EMBL" id="JAUEPS010000079">
    <property type="protein sequence ID" value="KAK0440039.1"/>
    <property type="molecule type" value="Genomic_DNA"/>
</dbReference>
<dbReference type="AlphaFoldDB" id="A0AA39JCX8"/>
<dbReference type="Proteomes" id="UP001175211">
    <property type="component" value="Unassembled WGS sequence"/>
</dbReference>
<gene>
    <name evidence="2" type="ORF">EV420DRAFT_1731385</name>
</gene>
<protein>
    <submittedName>
        <fullName evidence="2">Uncharacterized protein</fullName>
    </submittedName>
</protein>
<keyword evidence="3" id="KW-1185">Reference proteome</keyword>
<evidence type="ECO:0000256" key="1">
    <source>
        <dbReference type="SAM" id="MobiDB-lite"/>
    </source>
</evidence>
<evidence type="ECO:0000313" key="3">
    <source>
        <dbReference type="Proteomes" id="UP001175211"/>
    </source>
</evidence>